<dbReference type="InterPro" id="IPR052894">
    <property type="entry name" value="AsmA-related"/>
</dbReference>
<protein>
    <submittedName>
        <fullName evidence="4">AsmA protein</fullName>
    </submittedName>
</protein>
<dbReference type="GO" id="GO:0090313">
    <property type="term" value="P:regulation of protein targeting to membrane"/>
    <property type="evidence" value="ECO:0007669"/>
    <property type="project" value="TreeGrafter"/>
</dbReference>
<reference evidence="4 5" key="1">
    <citation type="submission" date="2016-11" db="EMBL/GenBank/DDBJ databases">
        <authorList>
            <person name="Jaros S."/>
            <person name="Januszkiewicz K."/>
            <person name="Wedrychowicz H."/>
        </authorList>
    </citation>
    <scope>NUCLEOTIDE SEQUENCE [LARGE SCALE GENOMIC DNA]</scope>
    <source>
        <strain evidence="4 5">DSM 29589</strain>
    </source>
</reference>
<evidence type="ECO:0000313" key="5">
    <source>
        <dbReference type="Proteomes" id="UP000183974"/>
    </source>
</evidence>
<dbReference type="STRING" id="337701.SAMN05444398_1011076"/>
<dbReference type="AlphaFoldDB" id="A0A1M6YXL0"/>
<keyword evidence="2" id="KW-0472">Membrane</keyword>
<evidence type="ECO:0000259" key="3">
    <source>
        <dbReference type="Pfam" id="PF05170"/>
    </source>
</evidence>
<dbReference type="Pfam" id="PF05170">
    <property type="entry name" value="AsmA"/>
    <property type="match status" value="2"/>
</dbReference>
<organism evidence="4 5">
    <name type="scientific">Roseovarius pacificus</name>
    <dbReference type="NCBI Taxonomy" id="337701"/>
    <lineage>
        <taxon>Bacteria</taxon>
        <taxon>Pseudomonadati</taxon>
        <taxon>Pseudomonadota</taxon>
        <taxon>Alphaproteobacteria</taxon>
        <taxon>Rhodobacterales</taxon>
        <taxon>Roseobacteraceae</taxon>
        <taxon>Roseovarius</taxon>
    </lineage>
</organism>
<evidence type="ECO:0000256" key="2">
    <source>
        <dbReference type="SAM" id="Phobius"/>
    </source>
</evidence>
<dbReference type="InterPro" id="IPR007844">
    <property type="entry name" value="AsmA"/>
</dbReference>
<gene>
    <name evidence="4" type="ORF">SAMN05444398_1011076</name>
</gene>
<dbReference type="PANTHER" id="PTHR30441">
    <property type="entry name" value="DUF748 DOMAIN-CONTAINING PROTEIN"/>
    <property type="match status" value="1"/>
</dbReference>
<dbReference type="GO" id="GO:0005886">
    <property type="term" value="C:plasma membrane"/>
    <property type="evidence" value="ECO:0007669"/>
    <property type="project" value="TreeGrafter"/>
</dbReference>
<dbReference type="RefSeq" id="WP_073033506.1">
    <property type="nucleotide sequence ID" value="NZ_BMLR01000001.1"/>
</dbReference>
<evidence type="ECO:0000313" key="4">
    <source>
        <dbReference type="EMBL" id="SHL22802.1"/>
    </source>
</evidence>
<dbReference type="PANTHER" id="PTHR30441:SF4">
    <property type="entry name" value="PROTEIN ASMA"/>
    <property type="match status" value="1"/>
</dbReference>
<proteinExistence type="predicted"/>
<sequence length="668" mass="70152">MRWLLRLIGLVIVLALVAVVSLFMLPGDRIARIAAEQISNATGRKVTMTGDTTVSFYPVLGVSTGAVTVANADWSDAGPMLKADSLKIGVEPTALFGGDIRITGLEAVKPQILLERAANGRVNWELGVEGVASSGQAGDGQPARSERLSLTLDRALITDAALSYVDHGTGERIDMADMDFDLRWPDYDGAATLEASLSPAGQAVAISGQLEKVGNFIAGGVSDIRADVSAPGGKLSFVGRAGMQPQIGGRLSADLENTARFLAALGVSGVDIPQGFGRATTLETDLTLTEEMRLSLRDTGIALDNNSLTGAADIYLGGAKPRVNAQLRAGALDFSALAASSDGSGGGGGAGAAGGGNVPTDGWSKAPIDVSALALADAEVALLADSVNLGDFKLGKTRSLMTLDRSRAVFELRELQAYGGLITGEFVMNNRSGLSVGGKIKAGGIDMKTFLTDAVDISRFSTTGDAEVSFLGVGQSLHAIMNSLSGDGAIKTARGVISGIDLDRLMRSGDLSGGTTVFDSLSASFTMNKGNLYNTDLLLSLPLARAQGEGRIGLGARDIDYLFTPTLLEGENRKGLAIPVRIRGPWASPRITPDLEKAIDLNLEAEKEKLEQKVREERKKMEEKAQKEINRTIEKELGVTVDEGQSLEDAFQKKLENEAAKGLLKLFE</sequence>
<keyword evidence="1" id="KW-0175">Coiled coil</keyword>
<feature type="domain" description="AsmA" evidence="3">
    <location>
        <begin position="7"/>
        <end position="172"/>
    </location>
</feature>
<dbReference type="EMBL" id="FRBR01000001">
    <property type="protein sequence ID" value="SHL22802.1"/>
    <property type="molecule type" value="Genomic_DNA"/>
</dbReference>
<evidence type="ECO:0000256" key="1">
    <source>
        <dbReference type="SAM" id="Coils"/>
    </source>
</evidence>
<feature type="transmembrane region" description="Helical" evidence="2">
    <location>
        <begin position="7"/>
        <end position="25"/>
    </location>
</feature>
<keyword evidence="5" id="KW-1185">Reference proteome</keyword>
<dbReference type="CDD" id="cd22249">
    <property type="entry name" value="UDM1_RNF168_RNF169-like"/>
    <property type="match status" value="1"/>
</dbReference>
<accession>A0A1M6YXL0</accession>
<keyword evidence="2" id="KW-1133">Transmembrane helix</keyword>
<dbReference type="Proteomes" id="UP000183974">
    <property type="component" value="Unassembled WGS sequence"/>
</dbReference>
<name>A0A1M6YXL0_9RHOB</name>
<dbReference type="OrthoDB" id="5439561at2"/>
<feature type="domain" description="AsmA" evidence="3">
    <location>
        <begin position="295"/>
        <end position="536"/>
    </location>
</feature>
<keyword evidence="2" id="KW-0812">Transmembrane</keyword>
<feature type="coiled-coil region" evidence="1">
    <location>
        <begin position="600"/>
        <end position="631"/>
    </location>
</feature>